<dbReference type="PROSITE" id="PS51257">
    <property type="entry name" value="PROKAR_LIPOPROTEIN"/>
    <property type="match status" value="1"/>
</dbReference>
<evidence type="ECO:0000256" key="1">
    <source>
        <dbReference type="SAM" id="SignalP"/>
    </source>
</evidence>
<dbReference type="AlphaFoldDB" id="A0A9W6MM31"/>
<sequence>MTKTRITAFGLTAAMALMAAGCATTSSEPATALLQVNSPGDADMSCEQLSAEIGRMDQMMGADMQAAANAEARGSAAAAGTSAAINAAAYSGALGRVPGLGFAANAAGGHAQAQAQAEAERREENVRRAELRRTSLMGIYQGRDC</sequence>
<organism evidence="2 3">
    <name type="scientific">Maricaulis virginensis</name>
    <dbReference type="NCBI Taxonomy" id="144022"/>
    <lineage>
        <taxon>Bacteria</taxon>
        <taxon>Pseudomonadati</taxon>
        <taxon>Pseudomonadota</taxon>
        <taxon>Alphaproteobacteria</taxon>
        <taxon>Maricaulales</taxon>
        <taxon>Maricaulaceae</taxon>
        <taxon>Maricaulis</taxon>
    </lineage>
</organism>
<keyword evidence="1" id="KW-0732">Signal</keyword>
<gene>
    <name evidence="2" type="ORF">GCM10017621_00710</name>
</gene>
<proteinExistence type="predicted"/>
<comment type="caution">
    <text evidence="2">The sequence shown here is derived from an EMBL/GenBank/DDBJ whole genome shotgun (WGS) entry which is preliminary data.</text>
</comment>
<reference evidence="2" key="2">
    <citation type="submission" date="2023-01" db="EMBL/GenBank/DDBJ databases">
        <authorList>
            <person name="Sun Q."/>
            <person name="Evtushenko L."/>
        </authorList>
    </citation>
    <scope>NUCLEOTIDE SEQUENCE</scope>
    <source>
        <strain evidence="2">VKM B-1513</strain>
    </source>
</reference>
<accession>A0A9W6MM31</accession>
<feature type="signal peptide" evidence="1">
    <location>
        <begin position="1"/>
        <end position="19"/>
    </location>
</feature>
<name>A0A9W6MM31_9PROT</name>
<evidence type="ECO:0008006" key="4">
    <source>
        <dbReference type="Google" id="ProtNLM"/>
    </source>
</evidence>
<protein>
    <recommendedName>
        <fullName evidence="4">Secreted protein</fullName>
    </recommendedName>
</protein>
<dbReference type="Proteomes" id="UP001143486">
    <property type="component" value="Unassembled WGS sequence"/>
</dbReference>
<dbReference type="EMBL" id="BSFE01000001">
    <property type="protein sequence ID" value="GLK50563.1"/>
    <property type="molecule type" value="Genomic_DNA"/>
</dbReference>
<evidence type="ECO:0000313" key="2">
    <source>
        <dbReference type="EMBL" id="GLK50563.1"/>
    </source>
</evidence>
<dbReference type="RefSeq" id="WP_271184964.1">
    <property type="nucleotide sequence ID" value="NZ_BSFE01000001.1"/>
</dbReference>
<evidence type="ECO:0000313" key="3">
    <source>
        <dbReference type="Proteomes" id="UP001143486"/>
    </source>
</evidence>
<feature type="chain" id="PRO_5040932368" description="Secreted protein" evidence="1">
    <location>
        <begin position="20"/>
        <end position="145"/>
    </location>
</feature>
<reference evidence="2" key="1">
    <citation type="journal article" date="2014" name="Int. J. Syst. Evol. Microbiol.">
        <title>Complete genome sequence of Corynebacterium casei LMG S-19264T (=DSM 44701T), isolated from a smear-ripened cheese.</title>
        <authorList>
            <consortium name="US DOE Joint Genome Institute (JGI-PGF)"/>
            <person name="Walter F."/>
            <person name="Albersmeier A."/>
            <person name="Kalinowski J."/>
            <person name="Ruckert C."/>
        </authorList>
    </citation>
    <scope>NUCLEOTIDE SEQUENCE</scope>
    <source>
        <strain evidence="2">VKM B-1513</strain>
    </source>
</reference>
<keyword evidence="3" id="KW-1185">Reference proteome</keyword>